<dbReference type="AlphaFoldDB" id="A0AA39ZFZ9"/>
<protein>
    <submittedName>
        <fullName evidence="2">Uncharacterized protein</fullName>
    </submittedName>
</protein>
<proteinExistence type="predicted"/>
<organism evidence="2 3">
    <name type="scientific">Cercophora samala</name>
    <dbReference type="NCBI Taxonomy" id="330535"/>
    <lineage>
        <taxon>Eukaryota</taxon>
        <taxon>Fungi</taxon>
        <taxon>Dikarya</taxon>
        <taxon>Ascomycota</taxon>
        <taxon>Pezizomycotina</taxon>
        <taxon>Sordariomycetes</taxon>
        <taxon>Sordariomycetidae</taxon>
        <taxon>Sordariales</taxon>
        <taxon>Lasiosphaeriaceae</taxon>
        <taxon>Cercophora</taxon>
    </lineage>
</organism>
<accession>A0AA39ZFZ9</accession>
<dbReference type="EMBL" id="JAULSY010000034">
    <property type="protein sequence ID" value="KAK0670231.1"/>
    <property type="molecule type" value="Genomic_DNA"/>
</dbReference>
<feature type="compositionally biased region" description="Basic and acidic residues" evidence="1">
    <location>
        <begin position="58"/>
        <end position="68"/>
    </location>
</feature>
<evidence type="ECO:0000256" key="1">
    <source>
        <dbReference type="SAM" id="MobiDB-lite"/>
    </source>
</evidence>
<reference evidence="2" key="1">
    <citation type="submission" date="2023-06" db="EMBL/GenBank/DDBJ databases">
        <title>Genome-scale phylogeny and comparative genomics of the fungal order Sordariales.</title>
        <authorList>
            <consortium name="Lawrence Berkeley National Laboratory"/>
            <person name="Hensen N."/>
            <person name="Bonometti L."/>
            <person name="Westerberg I."/>
            <person name="Brannstrom I.O."/>
            <person name="Guillou S."/>
            <person name="Cros-Aarteil S."/>
            <person name="Calhoun S."/>
            <person name="Haridas S."/>
            <person name="Kuo A."/>
            <person name="Mondo S."/>
            <person name="Pangilinan J."/>
            <person name="Riley R."/>
            <person name="Labutti K."/>
            <person name="Andreopoulos B."/>
            <person name="Lipzen A."/>
            <person name="Chen C."/>
            <person name="Yanf M."/>
            <person name="Daum C."/>
            <person name="Ng V."/>
            <person name="Clum A."/>
            <person name="Steindorff A."/>
            <person name="Ohm R."/>
            <person name="Martin F."/>
            <person name="Silar P."/>
            <person name="Natvig D."/>
            <person name="Lalanne C."/>
            <person name="Gautier V."/>
            <person name="Ament-Velasquez S.L."/>
            <person name="Kruys A."/>
            <person name="Hutchinson M.I."/>
            <person name="Powell A.J."/>
            <person name="Barry K."/>
            <person name="Miller A.N."/>
            <person name="Grigoriev I.V."/>
            <person name="Debuchy R."/>
            <person name="Gladieux P."/>
            <person name="Thoren M.H."/>
            <person name="Johannesson H."/>
        </authorList>
    </citation>
    <scope>NUCLEOTIDE SEQUENCE</scope>
    <source>
        <strain evidence="2">CBS 307.81</strain>
    </source>
</reference>
<dbReference type="Proteomes" id="UP001174997">
    <property type="component" value="Unassembled WGS sequence"/>
</dbReference>
<feature type="region of interest" description="Disordered" evidence="1">
    <location>
        <begin position="1"/>
        <end position="79"/>
    </location>
</feature>
<gene>
    <name evidence="2" type="ORF">QBC41DRAFT_318392</name>
</gene>
<comment type="caution">
    <text evidence="2">The sequence shown here is derived from an EMBL/GenBank/DDBJ whole genome shotgun (WGS) entry which is preliminary data.</text>
</comment>
<keyword evidence="3" id="KW-1185">Reference proteome</keyword>
<feature type="compositionally biased region" description="Basic and acidic residues" evidence="1">
    <location>
        <begin position="1"/>
        <end position="39"/>
    </location>
</feature>
<name>A0AA39ZFZ9_9PEZI</name>
<evidence type="ECO:0000313" key="2">
    <source>
        <dbReference type="EMBL" id="KAK0670231.1"/>
    </source>
</evidence>
<sequence length="127" mass="14194">MSDIIESLKDVIDPSRREQATTETYDPHTRGPYPDHKPATDNNPGSLAAPEISQPVLEKADPARKEQNDLSAAGVKEKEAKVGEVILPRVLCSTFKRLTGDDSEQGRRRTGCFRNQRTVNRLYDSRS</sequence>
<evidence type="ECO:0000313" key="3">
    <source>
        <dbReference type="Proteomes" id="UP001174997"/>
    </source>
</evidence>